<dbReference type="Pfam" id="PF00535">
    <property type="entry name" value="Glycos_transf_2"/>
    <property type="match status" value="1"/>
</dbReference>
<dbReference type="RefSeq" id="WP_142820899.1">
    <property type="nucleotide sequence ID" value="NZ_CP035503.1"/>
</dbReference>
<dbReference type="EMBL" id="CP035503">
    <property type="protein sequence ID" value="QDL39431.1"/>
    <property type="molecule type" value="Genomic_DNA"/>
</dbReference>
<accession>A0A515DG85</accession>
<dbReference type="CDD" id="cd02511">
    <property type="entry name" value="Beta4Glucosyltransferase"/>
    <property type="match status" value="1"/>
</dbReference>
<reference evidence="4 5" key="1">
    <citation type="submission" date="2019-01" db="EMBL/GenBank/DDBJ databases">
        <title>Genomic insights into a novel species Rhodoferax sp.</title>
        <authorList>
            <person name="Jin L."/>
        </authorList>
    </citation>
    <scope>NUCLEOTIDE SEQUENCE [LARGE SCALE GENOMIC DNA]</scope>
    <source>
        <strain evidence="4 5">CHu59-6-5</strain>
    </source>
</reference>
<dbReference type="OrthoDB" id="9815923at2"/>
<keyword evidence="2" id="KW-0472">Membrane</keyword>
<evidence type="ECO:0000313" key="4">
    <source>
        <dbReference type="EMBL" id="QDL39431.1"/>
    </source>
</evidence>
<organism evidence="4 5">
    <name type="scientific">Rhodoferax sediminis</name>
    <dbReference type="NCBI Taxonomy" id="2509614"/>
    <lineage>
        <taxon>Bacteria</taxon>
        <taxon>Pseudomonadati</taxon>
        <taxon>Pseudomonadota</taxon>
        <taxon>Betaproteobacteria</taxon>
        <taxon>Burkholderiales</taxon>
        <taxon>Comamonadaceae</taxon>
        <taxon>Rhodoferax</taxon>
    </lineage>
</organism>
<keyword evidence="2" id="KW-1133">Transmembrane helix</keyword>
<sequence length="266" mass="29186">MTGSTTTTARPRLTIAVLTKNEAQRIERCLRSAAFADELIVVDSGSSDDTVALARALGAQVFVHADWQGFAVQRNHLLAHAHGDYIFFLDADEEITPALQQELCAAVQSGARAVGCIRWRVVAFGRELKHFLSQAPVERLFPRDLLQRFEGAVHEHAVLAGEPLPRHTLRTPLLHYSRDSVRASLEKLTQYAMLGAAKRARAGKPGGIGAGMVYGVSVFIRLYFFKLGFLGGGAGFLFCYFIALECFFRCVAQHYDGASLTDTVGR</sequence>
<evidence type="ECO:0000259" key="3">
    <source>
        <dbReference type="Pfam" id="PF00535"/>
    </source>
</evidence>
<feature type="transmembrane region" description="Helical" evidence="2">
    <location>
        <begin position="230"/>
        <end position="248"/>
    </location>
</feature>
<dbReference type="KEGG" id="rhf:EUB48_20465"/>
<keyword evidence="2" id="KW-0812">Transmembrane</keyword>
<evidence type="ECO:0000256" key="1">
    <source>
        <dbReference type="ARBA" id="ARBA00038494"/>
    </source>
</evidence>
<dbReference type="SUPFAM" id="SSF53448">
    <property type="entry name" value="Nucleotide-diphospho-sugar transferases"/>
    <property type="match status" value="1"/>
</dbReference>
<evidence type="ECO:0000313" key="5">
    <source>
        <dbReference type="Proteomes" id="UP000316798"/>
    </source>
</evidence>
<dbReference type="InterPro" id="IPR001173">
    <property type="entry name" value="Glyco_trans_2-like"/>
</dbReference>
<proteinExistence type="inferred from homology"/>
<feature type="transmembrane region" description="Helical" evidence="2">
    <location>
        <begin position="206"/>
        <end position="224"/>
    </location>
</feature>
<evidence type="ECO:0000256" key="2">
    <source>
        <dbReference type="SAM" id="Phobius"/>
    </source>
</evidence>
<dbReference type="PANTHER" id="PTHR43630">
    <property type="entry name" value="POLY-BETA-1,6-N-ACETYL-D-GLUCOSAMINE SYNTHASE"/>
    <property type="match status" value="1"/>
</dbReference>
<keyword evidence="4" id="KW-0808">Transferase</keyword>
<name>A0A515DG85_9BURK</name>
<dbReference type="Gene3D" id="3.90.550.10">
    <property type="entry name" value="Spore Coat Polysaccharide Biosynthesis Protein SpsA, Chain A"/>
    <property type="match status" value="1"/>
</dbReference>
<dbReference type="PANTHER" id="PTHR43630:SF2">
    <property type="entry name" value="GLYCOSYLTRANSFERASE"/>
    <property type="match status" value="1"/>
</dbReference>
<gene>
    <name evidence="4" type="ORF">EUB48_20465</name>
</gene>
<keyword evidence="5" id="KW-1185">Reference proteome</keyword>
<dbReference type="Proteomes" id="UP000316798">
    <property type="component" value="Chromosome"/>
</dbReference>
<feature type="domain" description="Glycosyltransferase 2-like" evidence="3">
    <location>
        <begin position="14"/>
        <end position="125"/>
    </location>
</feature>
<dbReference type="AlphaFoldDB" id="A0A515DG85"/>
<dbReference type="InterPro" id="IPR029044">
    <property type="entry name" value="Nucleotide-diphossugar_trans"/>
</dbReference>
<dbReference type="GO" id="GO:0016740">
    <property type="term" value="F:transferase activity"/>
    <property type="evidence" value="ECO:0007669"/>
    <property type="project" value="UniProtKB-KW"/>
</dbReference>
<protein>
    <submittedName>
        <fullName evidence="4">Glycosyltransferase family 2 protein</fullName>
    </submittedName>
</protein>
<comment type="similarity">
    <text evidence="1">Belongs to the glycosyltransferase 2 family. WaaE/KdtX subfamily.</text>
</comment>